<dbReference type="InterPro" id="IPR036812">
    <property type="entry name" value="NAD(P)_OxRdtase_dom_sf"/>
</dbReference>
<reference evidence="3 4" key="1">
    <citation type="submission" date="2019-01" db="EMBL/GenBank/DDBJ databases">
        <title>Nocardioides guangzhouensis sp. nov., an actinobacterium isolated from soil.</title>
        <authorList>
            <person name="Fu Y."/>
            <person name="Cai Y."/>
            <person name="Lin Z."/>
            <person name="Chen P."/>
        </authorList>
    </citation>
    <scope>NUCLEOTIDE SEQUENCE [LARGE SCALE GENOMIC DNA]</scope>
    <source>
        <strain evidence="3 4">130</strain>
    </source>
</reference>
<dbReference type="PRINTS" id="PR00069">
    <property type="entry name" value="ALDKETRDTASE"/>
</dbReference>
<evidence type="ECO:0000313" key="3">
    <source>
        <dbReference type="EMBL" id="RYP86231.1"/>
    </source>
</evidence>
<dbReference type="PANTHER" id="PTHR43625:SF40">
    <property type="entry name" value="ALDO-KETO REDUCTASE YAKC [NADP(+)]"/>
    <property type="match status" value="1"/>
</dbReference>
<organism evidence="3 4">
    <name type="scientific">Nocardioides guangzhouensis</name>
    <dbReference type="NCBI Taxonomy" id="2497878"/>
    <lineage>
        <taxon>Bacteria</taxon>
        <taxon>Bacillati</taxon>
        <taxon>Actinomycetota</taxon>
        <taxon>Actinomycetes</taxon>
        <taxon>Propionibacteriales</taxon>
        <taxon>Nocardioidaceae</taxon>
        <taxon>Nocardioides</taxon>
    </lineage>
</organism>
<keyword evidence="4" id="KW-1185">Reference proteome</keyword>
<dbReference type="EMBL" id="SDKM01000012">
    <property type="protein sequence ID" value="RYP86231.1"/>
    <property type="molecule type" value="Genomic_DNA"/>
</dbReference>
<dbReference type="Gene3D" id="3.20.20.100">
    <property type="entry name" value="NADP-dependent oxidoreductase domain"/>
    <property type="match status" value="1"/>
</dbReference>
<dbReference type="InterPro" id="IPR050791">
    <property type="entry name" value="Aldo-Keto_reductase"/>
</dbReference>
<dbReference type="RefSeq" id="WP_134716680.1">
    <property type="nucleotide sequence ID" value="NZ_SDKM01000012.1"/>
</dbReference>
<evidence type="ECO:0000256" key="1">
    <source>
        <dbReference type="ARBA" id="ARBA00023002"/>
    </source>
</evidence>
<feature type="domain" description="NADP-dependent oxidoreductase" evidence="2">
    <location>
        <begin position="21"/>
        <end position="315"/>
    </location>
</feature>
<dbReference type="Pfam" id="PF00248">
    <property type="entry name" value="Aldo_ket_red"/>
    <property type="match status" value="1"/>
</dbReference>
<dbReference type="InterPro" id="IPR020471">
    <property type="entry name" value="AKR"/>
</dbReference>
<dbReference type="PANTHER" id="PTHR43625">
    <property type="entry name" value="AFLATOXIN B1 ALDEHYDE REDUCTASE"/>
    <property type="match status" value="1"/>
</dbReference>
<dbReference type="GO" id="GO:0016491">
    <property type="term" value="F:oxidoreductase activity"/>
    <property type="evidence" value="ECO:0007669"/>
    <property type="project" value="UniProtKB-KW"/>
</dbReference>
<comment type="caution">
    <text evidence="3">The sequence shown here is derived from an EMBL/GenBank/DDBJ whole genome shotgun (WGS) entry which is preliminary data.</text>
</comment>
<evidence type="ECO:0000259" key="2">
    <source>
        <dbReference type="Pfam" id="PF00248"/>
    </source>
</evidence>
<sequence>MTTRIGTRTLGTTSPLTVSTLGLGCMGMSEFYGTSDEQQGIDTIHRALDLGVTFLDTADMYGPFTNEQLVGKAIKGRRDEVQLATKFGNERNPDGSWVGINGSPDYVRKAADASLQRLGVDHLDLYYQHRVDKTVPIEETVGAMKELVEAGKVRHLGLSEAGAGTIRRAHAVHPITALQSEYSLFTRDLEDEILGTIRELGIGLVPYSPLGRGMLTGTITRDAGADGADDSRRNGRFPRFTGDAFDTNLALVEKIREVATQKGCTPGQLALAWVVAQGDDVAPIPGTKRVRYLEENVGALDVKVTDEDLAALEQAVPRDAVAGDRYADMGSIDR</sequence>
<gene>
    <name evidence="3" type="ORF">EKO23_09750</name>
</gene>
<keyword evidence="1" id="KW-0560">Oxidoreductase</keyword>
<proteinExistence type="predicted"/>
<name>A0A4Q4ZFN8_9ACTN</name>
<evidence type="ECO:0000313" key="4">
    <source>
        <dbReference type="Proteomes" id="UP000295198"/>
    </source>
</evidence>
<dbReference type="PROSITE" id="PS51257">
    <property type="entry name" value="PROKAR_LIPOPROTEIN"/>
    <property type="match status" value="1"/>
</dbReference>
<dbReference type="SUPFAM" id="SSF51430">
    <property type="entry name" value="NAD(P)-linked oxidoreductase"/>
    <property type="match status" value="1"/>
</dbReference>
<dbReference type="InterPro" id="IPR023210">
    <property type="entry name" value="NADP_OxRdtase_dom"/>
</dbReference>
<dbReference type="Proteomes" id="UP000295198">
    <property type="component" value="Unassembled WGS sequence"/>
</dbReference>
<protein>
    <submittedName>
        <fullName evidence="3">Aldo/keto reductase</fullName>
    </submittedName>
</protein>
<dbReference type="CDD" id="cd19076">
    <property type="entry name" value="AKR_AKR13A_13D"/>
    <property type="match status" value="1"/>
</dbReference>
<dbReference type="GO" id="GO:0005737">
    <property type="term" value="C:cytoplasm"/>
    <property type="evidence" value="ECO:0007669"/>
    <property type="project" value="TreeGrafter"/>
</dbReference>
<dbReference type="AlphaFoldDB" id="A0A4Q4ZFN8"/>
<accession>A0A4Q4ZFN8</accession>
<dbReference type="OrthoDB" id="3664926at2"/>